<feature type="compositionally biased region" description="Low complexity" evidence="4">
    <location>
        <begin position="143"/>
        <end position="154"/>
    </location>
</feature>
<evidence type="ECO:0000256" key="3">
    <source>
        <dbReference type="PIRNR" id="PIRNR002070"/>
    </source>
</evidence>
<dbReference type="PANTHER" id="PTHR10302:SF27">
    <property type="entry name" value="SINGLE-STRANDED DNA-BINDING PROTEIN"/>
    <property type="match status" value="1"/>
</dbReference>
<dbReference type="RefSeq" id="WP_020512050.1">
    <property type="nucleotide sequence ID" value="NZ_JBIAZU010000004.1"/>
</dbReference>
<organism evidence="5 6">
    <name type="scientific">Paractinoplanes globisporus</name>
    <dbReference type="NCBI Taxonomy" id="113565"/>
    <lineage>
        <taxon>Bacteria</taxon>
        <taxon>Bacillati</taxon>
        <taxon>Actinomycetota</taxon>
        <taxon>Actinomycetes</taxon>
        <taxon>Micromonosporales</taxon>
        <taxon>Micromonosporaceae</taxon>
        <taxon>Paractinoplanes</taxon>
    </lineage>
</organism>
<feature type="region of interest" description="Disordered" evidence="4">
    <location>
        <begin position="122"/>
        <end position="154"/>
    </location>
</feature>
<keyword evidence="6" id="KW-1185">Reference proteome</keyword>
<dbReference type="NCBIfam" id="TIGR00621">
    <property type="entry name" value="ssb"/>
    <property type="match status" value="1"/>
</dbReference>
<dbReference type="Gene3D" id="2.40.50.140">
    <property type="entry name" value="Nucleic acid-binding proteins"/>
    <property type="match status" value="1"/>
</dbReference>
<proteinExistence type="inferred from homology"/>
<evidence type="ECO:0000256" key="1">
    <source>
        <dbReference type="ARBA" id="ARBA00023125"/>
    </source>
</evidence>
<dbReference type="PROSITE" id="PS50935">
    <property type="entry name" value="SSB"/>
    <property type="match status" value="1"/>
</dbReference>
<keyword evidence="1 2" id="KW-0238">DNA-binding</keyword>
<dbReference type="GO" id="GO:0003677">
    <property type="term" value="F:DNA binding"/>
    <property type="evidence" value="ECO:0007669"/>
    <property type="project" value="UniProtKB-KW"/>
</dbReference>
<dbReference type="PIRSF" id="PIRSF002070">
    <property type="entry name" value="SSB"/>
    <property type="match status" value="1"/>
</dbReference>
<evidence type="ECO:0000256" key="2">
    <source>
        <dbReference type="HAMAP-Rule" id="MF_00984"/>
    </source>
</evidence>
<comment type="subunit">
    <text evidence="2">Homotetramer.</text>
</comment>
<dbReference type="Pfam" id="PF00436">
    <property type="entry name" value="SSB"/>
    <property type="match status" value="1"/>
</dbReference>
<name>A0ABW6WH57_9ACTN</name>
<evidence type="ECO:0000313" key="5">
    <source>
        <dbReference type="EMBL" id="MFF5292603.1"/>
    </source>
</evidence>
<comment type="caution">
    <text evidence="2">Lacks conserved residue(s) required for the propagation of feature annotation.</text>
</comment>
<evidence type="ECO:0000256" key="4">
    <source>
        <dbReference type="SAM" id="MobiDB-lite"/>
    </source>
</evidence>
<dbReference type="Proteomes" id="UP001602245">
    <property type="component" value="Unassembled WGS sequence"/>
</dbReference>
<gene>
    <name evidence="5" type="ORF">ACFY35_24430</name>
</gene>
<dbReference type="SUPFAM" id="SSF50249">
    <property type="entry name" value="Nucleic acid-binding proteins"/>
    <property type="match status" value="1"/>
</dbReference>
<comment type="caution">
    <text evidence="5">The sequence shown here is derived from an EMBL/GenBank/DDBJ whole genome shotgun (WGS) entry which is preliminary data.</text>
</comment>
<protein>
    <recommendedName>
        <fullName evidence="2 3">Single-stranded DNA-binding protein</fullName>
        <shortName evidence="2">SSB</shortName>
    </recommendedName>
</protein>
<reference evidence="5 6" key="1">
    <citation type="submission" date="2024-10" db="EMBL/GenBank/DDBJ databases">
        <title>The Natural Products Discovery Center: Release of the First 8490 Sequenced Strains for Exploring Actinobacteria Biosynthetic Diversity.</title>
        <authorList>
            <person name="Kalkreuter E."/>
            <person name="Kautsar S.A."/>
            <person name="Yang D."/>
            <person name="Bader C.D."/>
            <person name="Teijaro C.N."/>
            <person name="Fluegel L."/>
            <person name="Davis C.M."/>
            <person name="Simpson J.R."/>
            <person name="Lauterbach L."/>
            <person name="Steele A.D."/>
            <person name="Gui C."/>
            <person name="Meng S."/>
            <person name="Li G."/>
            <person name="Viehrig K."/>
            <person name="Ye F."/>
            <person name="Su P."/>
            <person name="Kiefer A.F."/>
            <person name="Nichols A."/>
            <person name="Cepeda A.J."/>
            <person name="Yan W."/>
            <person name="Fan B."/>
            <person name="Jiang Y."/>
            <person name="Adhikari A."/>
            <person name="Zheng C.-J."/>
            <person name="Schuster L."/>
            <person name="Cowan T.M."/>
            <person name="Smanski M.J."/>
            <person name="Chevrette M.G."/>
            <person name="De Carvalho L.P.S."/>
            <person name="Shen B."/>
        </authorList>
    </citation>
    <scope>NUCLEOTIDE SEQUENCE [LARGE SCALE GENOMIC DNA]</scope>
    <source>
        <strain evidence="5 6">NPDC000087</strain>
    </source>
</reference>
<evidence type="ECO:0000313" key="6">
    <source>
        <dbReference type="Proteomes" id="UP001602245"/>
    </source>
</evidence>
<accession>A0ABW6WH57</accession>
<dbReference type="NCBIfam" id="NF005851">
    <property type="entry name" value="PRK07772.1"/>
    <property type="match status" value="1"/>
</dbReference>
<sequence length="154" mass="16591">MAGETVITVVGNLTNDPELRFLSNGTGQVKFTIASTPRTLDRESGQWKDGDPLFLNCTAWRDMAEHIAESLTKGTRVIVSGRLRLSRWETSEGEKRSAYGLEVDEIGPSLRFAEAKVKRMSRATKAGDGFAPDTAPDNPWDIAPASAPAPASAG</sequence>
<dbReference type="InterPro" id="IPR000424">
    <property type="entry name" value="Primosome_PriB/ssb"/>
</dbReference>
<dbReference type="CDD" id="cd04496">
    <property type="entry name" value="SSB_OBF"/>
    <property type="match status" value="1"/>
</dbReference>
<dbReference type="InterPro" id="IPR011344">
    <property type="entry name" value="ssDNA-bd"/>
</dbReference>
<dbReference type="EMBL" id="JBIAZU010000004">
    <property type="protein sequence ID" value="MFF5292603.1"/>
    <property type="molecule type" value="Genomic_DNA"/>
</dbReference>
<dbReference type="HAMAP" id="MF_00984">
    <property type="entry name" value="SSB"/>
    <property type="match status" value="1"/>
</dbReference>
<dbReference type="InterPro" id="IPR012340">
    <property type="entry name" value="NA-bd_OB-fold"/>
</dbReference>
<dbReference type="PANTHER" id="PTHR10302">
    <property type="entry name" value="SINGLE-STRANDED DNA-BINDING PROTEIN"/>
    <property type="match status" value="1"/>
</dbReference>